<dbReference type="FunFam" id="2.60.120.310:FF:000004">
    <property type="entry name" value="DBH-like monooxygenase protein 1"/>
    <property type="match status" value="1"/>
</dbReference>
<comment type="caution">
    <text evidence="11">The sequence shown here is derived from an EMBL/GenBank/DDBJ whole genome shotgun (WGS) entry which is preliminary data.</text>
</comment>
<keyword evidence="8" id="KW-0325">Glycoprotein</keyword>
<name>A0ABD3WGA5_SINWO</name>
<dbReference type="Gene3D" id="2.60.120.310">
    <property type="entry name" value="Copper type II, ascorbate-dependent monooxygenase, N-terminal domain"/>
    <property type="match status" value="1"/>
</dbReference>
<dbReference type="Gene3D" id="2.60.120.230">
    <property type="match status" value="1"/>
</dbReference>
<dbReference type="InterPro" id="IPR028460">
    <property type="entry name" value="Tbh/DBH"/>
</dbReference>
<evidence type="ECO:0000256" key="7">
    <source>
        <dbReference type="ARBA" id="ARBA00023157"/>
    </source>
</evidence>
<sequence length="504" mass="57126">MAQQHIFALIILSSLALAWGFVGVNPTEPFNYSTEVDTNGNYVLFWKFNNTHITFEIHVKTYGYIGFGLSENGNMYPADVVVGWVKDGVTHFKDYHTTGNAPPVVDSQQDWFLLHGEENSFGTVLKFVRKLDTCDKAEDKKIEDGTVRVIYSYHTSDPSDDNLMYHGPDHRGTKSLSLLSVSSAASVTSSAQYQDVRYYDFLNGNFLIPAATTTYHCRVFQMPNIGGKHHMIKVEPIITPGNEMHVHHILVYRCRGIDPKFHDVRYLCYEETPNGLDPCDDVITGWAIGGKTFHYPEHVGLSVGAPDDPNFYIMETHYDNPTQKSGMIDNSGLRITLTRNLRPYEADLMQLGHDVNWRHIIPPFEKAYISQSYCASQCIDHGDSFIIECVYDSTERTAATLGGPSTRDEMCLSFLHYYPKVALKQCVSSPTYDSISNDQGSIWPSLSTYNWTTQHNRDLFKEKLRESSIYHVCTGESMVPQTLKYTFRENPPAHDYIPPTLVCP</sequence>
<dbReference type="SUPFAM" id="SSF49742">
    <property type="entry name" value="PHM/PNGase F"/>
    <property type="match status" value="2"/>
</dbReference>
<accession>A0ABD3WGA5</accession>
<comment type="similarity">
    <text evidence="2">Belongs to the copper type II ascorbate-dependent monooxygenase family.</text>
</comment>
<dbReference type="EMBL" id="JBJQND010000007">
    <property type="protein sequence ID" value="KAL3871753.1"/>
    <property type="molecule type" value="Genomic_DNA"/>
</dbReference>
<gene>
    <name evidence="11" type="ORF">ACJMK2_039731</name>
</gene>
<feature type="chain" id="PRO_5044814750" description="DOMON domain-containing protein" evidence="9">
    <location>
        <begin position="21"/>
        <end position="504"/>
    </location>
</feature>
<feature type="domain" description="DOMON" evidence="10">
    <location>
        <begin position="40"/>
        <end position="154"/>
    </location>
</feature>
<evidence type="ECO:0000256" key="4">
    <source>
        <dbReference type="ARBA" id="ARBA00023002"/>
    </source>
</evidence>
<dbReference type="Proteomes" id="UP001634394">
    <property type="component" value="Unassembled WGS sequence"/>
</dbReference>
<dbReference type="InterPro" id="IPR005018">
    <property type="entry name" value="DOMON_domain"/>
</dbReference>
<keyword evidence="7" id="KW-1015">Disulfide bond</keyword>
<evidence type="ECO:0000313" key="12">
    <source>
        <dbReference type="Proteomes" id="UP001634394"/>
    </source>
</evidence>
<dbReference type="SUPFAM" id="SSF49344">
    <property type="entry name" value="CBD9-like"/>
    <property type="match status" value="1"/>
</dbReference>
<organism evidence="11 12">
    <name type="scientific">Sinanodonta woodiana</name>
    <name type="common">Chinese pond mussel</name>
    <name type="synonym">Anodonta woodiana</name>
    <dbReference type="NCBI Taxonomy" id="1069815"/>
    <lineage>
        <taxon>Eukaryota</taxon>
        <taxon>Metazoa</taxon>
        <taxon>Spiralia</taxon>
        <taxon>Lophotrochozoa</taxon>
        <taxon>Mollusca</taxon>
        <taxon>Bivalvia</taxon>
        <taxon>Autobranchia</taxon>
        <taxon>Heteroconchia</taxon>
        <taxon>Palaeoheterodonta</taxon>
        <taxon>Unionida</taxon>
        <taxon>Unionoidea</taxon>
        <taxon>Unionidae</taxon>
        <taxon>Unioninae</taxon>
        <taxon>Sinanodonta</taxon>
    </lineage>
</organism>
<evidence type="ECO:0000256" key="2">
    <source>
        <dbReference type="ARBA" id="ARBA00010676"/>
    </source>
</evidence>
<protein>
    <recommendedName>
        <fullName evidence="10">DOMON domain-containing protein</fullName>
    </recommendedName>
</protein>
<keyword evidence="4" id="KW-0560">Oxidoreductase</keyword>
<comment type="cofactor">
    <cofactor evidence="1">
        <name>Cu(2+)</name>
        <dbReference type="ChEBI" id="CHEBI:29036"/>
    </cofactor>
</comment>
<dbReference type="InterPro" id="IPR000945">
    <property type="entry name" value="DBH-like"/>
</dbReference>
<dbReference type="AlphaFoldDB" id="A0ABD3WGA5"/>
<evidence type="ECO:0000256" key="1">
    <source>
        <dbReference type="ARBA" id="ARBA00001973"/>
    </source>
</evidence>
<keyword evidence="3" id="KW-0479">Metal-binding</keyword>
<dbReference type="PANTHER" id="PTHR10157:SF23">
    <property type="entry name" value="MOXD1 HOMOLOG 1"/>
    <property type="match status" value="1"/>
</dbReference>
<dbReference type="InterPro" id="IPR000323">
    <property type="entry name" value="Cu2_ascorb_mOase_N"/>
</dbReference>
<dbReference type="PROSITE" id="PS50836">
    <property type="entry name" value="DOMON"/>
    <property type="match status" value="1"/>
</dbReference>
<dbReference type="GO" id="GO:0046872">
    <property type="term" value="F:metal ion binding"/>
    <property type="evidence" value="ECO:0007669"/>
    <property type="project" value="UniProtKB-KW"/>
</dbReference>
<dbReference type="PRINTS" id="PR00767">
    <property type="entry name" value="DBMONOXGNASE"/>
</dbReference>
<keyword evidence="6" id="KW-0503">Monooxygenase</keyword>
<dbReference type="Pfam" id="PF03712">
    <property type="entry name" value="Cu2_monoox_C"/>
    <property type="match status" value="1"/>
</dbReference>
<dbReference type="InterPro" id="IPR045266">
    <property type="entry name" value="DOH_DOMON"/>
</dbReference>
<dbReference type="CDD" id="cd09631">
    <property type="entry name" value="DOMON_DOH"/>
    <property type="match status" value="1"/>
</dbReference>
<evidence type="ECO:0000256" key="5">
    <source>
        <dbReference type="ARBA" id="ARBA00023008"/>
    </source>
</evidence>
<keyword evidence="12" id="KW-1185">Reference proteome</keyword>
<keyword evidence="9" id="KW-0732">Signal</keyword>
<feature type="signal peptide" evidence="9">
    <location>
        <begin position="1"/>
        <end position="20"/>
    </location>
</feature>
<evidence type="ECO:0000313" key="11">
    <source>
        <dbReference type="EMBL" id="KAL3871753.1"/>
    </source>
</evidence>
<dbReference type="InterPro" id="IPR024548">
    <property type="entry name" value="Cu2_monoox_C"/>
</dbReference>
<evidence type="ECO:0000256" key="8">
    <source>
        <dbReference type="ARBA" id="ARBA00023180"/>
    </source>
</evidence>
<evidence type="ECO:0000256" key="3">
    <source>
        <dbReference type="ARBA" id="ARBA00022723"/>
    </source>
</evidence>
<evidence type="ECO:0000259" key="10">
    <source>
        <dbReference type="PROSITE" id="PS50836"/>
    </source>
</evidence>
<dbReference type="InterPro" id="IPR008977">
    <property type="entry name" value="PHM/PNGase_F_dom_sf"/>
</dbReference>
<dbReference type="PANTHER" id="PTHR10157">
    <property type="entry name" value="DOPAMINE BETA HYDROXYLASE RELATED"/>
    <property type="match status" value="1"/>
</dbReference>
<dbReference type="GO" id="GO:0004497">
    <property type="term" value="F:monooxygenase activity"/>
    <property type="evidence" value="ECO:0007669"/>
    <property type="project" value="UniProtKB-KW"/>
</dbReference>
<dbReference type="Pfam" id="PF01082">
    <property type="entry name" value="Cu2_monooxygen"/>
    <property type="match status" value="1"/>
</dbReference>
<dbReference type="SMART" id="SM00664">
    <property type="entry name" value="DoH"/>
    <property type="match status" value="1"/>
</dbReference>
<dbReference type="InterPro" id="IPR036939">
    <property type="entry name" value="Cu2_ascorb_mOase_N_sf"/>
</dbReference>
<reference evidence="11 12" key="1">
    <citation type="submission" date="2024-11" db="EMBL/GenBank/DDBJ databases">
        <title>Chromosome-level genome assembly of the freshwater bivalve Anodonta woodiana.</title>
        <authorList>
            <person name="Chen X."/>
        </authorList>
    </citation>
    <scope>NUCLEOTIDE SEQUENCE [LARGE SCALE GENOMIC DNA]</scope>
    <source>
        <strain evidence="11">MN2024</strain>
        <tissue evidence="11">Gills</tissue>
    </source>
</reference>
<dbReference type="Pfam" id="PF03351">
    <property type="entry name" value="DOMON"/>
    <property type="match status" value="1"/>
</dbReference>
<keyword evidence="5" id="KW-0186">Copper</keyword>
<evidence type="ECO:0000256" key="6">
    <source>
        <dbReference type="ARBA" id="ARBA00023033"/>
    </source>
</evidence>
<proteinExistence type="inferred from homology"/>
<dbReference type="InterPro" id="IPR014784">
    <property type="entry name" value="Cu2_ascorb_mOase-like_C"/>
</dbReference>
<evidence type="ECO:0000256" key="9">
    <source>
        <dbReference type="SAM" id="SignalP"/>
    </source>
</evidence>